<name>A0A8J3A232_9PROT</name>
<dbReference type="EMBL" id="BMGZ01000001">
    <property type="protein sequence ID" value="GGH94407.1"/>
    <property type="molecule type" value="Genomic_DNA"/>
</dbReference>
<proteinExistence type="predicted"/>
<dbReference type="RefSeq" id="WP_155137829.1">
    <property type="nucleotide sequence ID" value="NZ_BMGZ01000001.1"/>
</dbReference>
<evidence type="ECO:0000313" key="3">
    <source>
        <dbReference type="Proteomes" id="UP000621856"/>
    </source>
</evidence>
<organism evidence="1 3">
    <name type="scientific">Aquisalinus luteolus</name>
    <dbReference type="NCBI Taxonomy" id="1566827"/>
    <lineage>
        <taxon>Bacteria</taxon>
        <taxon>Pseudomonadati</taxon>
        <taxon>Pseudomonadota</taxon>
        <taxon>Alphaproteobacteria</taxon>
        <taxon>Parvularculales</taxon>
        <taxon>Parvularculaceae</taxon>
        <taxon>Aquisalinus</taxon>
    </lineage>
</organism>
<evidence type="ECO:0000313" key="1">
    <source>
        <dbReference type="EMBL" id="GGH94407.1"/>
    </source>
</evidence>
<gene>
    <name evidence="2" type="ORF">FF098_004230</name>
    <name evidence="1" type="ORF">GCM10011355_08520</name>
</gene>
<dbReference type="Pfam" id="PF10038">
    <property type="entry name" value="DUF2274"/>
    <property type="match status" value="1"/>
</dbReference>
<dbReference type="EMBL" id="VCJR02000001">
    <property type="protein sequence ID" value="NHK27111.1"/>
    <property type="molecule type" value="Genomic_DNA"/>
</dbReference>
<reference evidence="2 4" key="2">
    <citation type="submission" date="2020-02" db="EMBL/GenBank/DDBJ databases">
        <title>Genome sequence of Parvularcula flava strain NH6-79.</title>
        <authorList>
            <person name="Abdul Karim M.H."/>
            <person name="Lam M.Q."/>
            <person name="Chen S.J."/>
            <person name="Yahya A."/>
            <person name="Shahir S."/>
            <person name="Shamsir M.S."/>
            <person name="Chong C.S."/>
        </authorList>
    </citation>
    <scope>NUCLEOTIDE SEQUENCE [LARGE SCALE GENOMIC DNA]</scope>
    <source>
        <strain evidence="2 4">NH6-79</strain>
    </source>
</reference>
<accession>A0A8J3A232</accession>
<dbReference type="InterPro" id="IPR018733">
    <property type="entry name" value="DUF2274"/>
</dbReference>
<dbReference type="Proteomes" id="UP000818603">
    <property type="component" value="Unassembled WGS sequence"/>
</dbReference>
<protein>
    <submittedName>
        <fullName evidence="2">DUF2274 domain-containing protein</fullName>
    </submittedName>
</protein>
<comment type="caution">
    <text evidence="1">The sequence shown here is derived from an EMBL/GenBank/DDBJ whole genome shotgun (WGS) entry which is preliminary data.</text>
</comment>
<evidence type="ECO:0000313" key="4">
    <source>
        <dbReference type="Proteomes" id="UP000818603"/>
    </source>
</evidence>
<sequence>MTLRLERLRDRTPVRMSISLDPELAAALTDYAEIYRQVYGTQEKPETLIPAMLESFLGADAGFKRARKALGAGKPSTARKER</sequence>
<dbReference type="Proteomes" id="UP000621856">
    <property type="component" value="Unassembled WGS sequence"/>
</dbReference>
<evidence type="ECO:0000313" key="2">
    <source>
        <dbReference type="EMBL" id="NHK27111.1"/>
    </source>
</evidence>
<reference evidence="1" key="1">
    <citation type="journal article" date="2014" name="Int. J. Syst. Evol. Microbiol.">
        <title>Complete genome sequence of Corynebacterium casei LMG S-19264T (=DSM 44701T), isolated from a smear-ripened cheese.</title>
        <authorList>
            <consortium name="US DOE Joint Genome Institute (JGI-PGF)"/>
            <person name="Walter F."/>
            <person name="Albersmeier A."/>
            <person name="Kalinowski J."/>
            <person name="Ruckert C."/>
        </authorList>
    </citation>
    <scope>NUCLEOTIDE SEQUENCE</scope>
    <source>
        <strain evidence="1">CGMCC 1.14984</strain>
    </source>
</reference>
<reference evidence="1" key="3">
    <citation type="submission" date="2020-09" db="EMBL/GenBank/DDBJ databases">
        <authorList>
            <person name="Sun Q."/>
            <person name="Zhou Y."/>
        </authorList>
    </citation>
    <scope>NUCLEOTIDE SEQUENCE</scope>
    <source>
        <strain evidence="1">CGMCC 1.14984</strain>
    </source>
</reference>
<keyword evidence="4" id="KW-1185">Reference proteome</keyword>
<dbReference type="AlphaFoldDB" id="A0A8J3A232"/>